<dbReference type="Pfam" id="PF13193">
    <property type="entry name" value="AMP-binding_C"/>
    <property type="match status" value="1"/>
</dbReference>
<sequence>MWPVSAAIDPEVGVASTDPLMELRGMTHDPGAVSLIAGPLYHGAPGAWALQGLHHGHCVLLAGRWDSETFLRLVERYRVRTAQLAPIHFHRLLTLPDEVRDRYDVGSLQVVSHSGAATPVATKHRMMAWFGPVLWEYYAASEGFGTSITPTDWLAHPGSVGRADGNGAAMLILDEDGKELPAGETGQLWIRLSATMRSSYLGDPEATAASRRGEYHSVGDMAYLDAEGWLYLVDRRTDMILSGGVNVYPAEVEDALRRHPGVADVAVIGVPDEEWGWRVHAVVVPADGALAGPALAEEIRGFAEQVLAGYKRPRGLEFRESLPYSPTGKLLRRALRDEPSP</sequence>
<accession>A0A2I2KVJ7</accession>
<dbReference type="InterPro" id="IPR000873">
    <property type="entry name" value="AMP-dep_synth/lig_dom"/>
</dbReference>
<dbReference type="InterPro" id="IPR045851">
    <property type="entry name" value="AMP-bd_C_sf"/>
</dbReference>
<dbReference type="SUPFAM" id="SSF56801">
    <property type="entry name" value="Acetyl-CoA synthetase-like"/>
    <property type="match status" value="1"/>
</dbReference>
<gene>
    <name evidence="3" type="ORF">FRACA_3610002</name>
</gene>
<evidence type="ECO:0000313" key="3">
    <source>
        <dbReference type="EMBL" id="SNQ49689.1"/>
    </source>
</evidence>
<organism evidence="3 4">
    <name type="scientific">Frankia canadensis</name>
    <dbReference type="NCBI Taxonomy" id="1836972"/>
    <lineage>
        <taxon>Bacteria</taxon>
        <taxon>Bacillati</taxon>
        <taxon>Actinomycetota</taxon>
        <taxon>Actinomycetes</taxon>
        <taxon>Frankiales</taxon>
        <taxon>Frankiaceae</taxon>
        <taxon>Frankia</taxon>
    </lineage>
</organism>
<evidence type="ECO:0000259" key="2">
    <source>
        <dbReference type="Pfam" id="PF13193"/>
    </source>
</evidence>
<dbReference type="Pfam" id="PF00501">
    <property type="entry name" value="AMP-binding"/>
    <property type="match status" value="1"/>
</dbReference>
<proteinExistence type="predicted"/>
<dbReference type="Proteomes" id="UP000234331">
    <property type="component" value="Unassembled WGS sequence"/>
</dbReference>
<dbReference type="InterPro" id="IPR042099">
    <property type="entry name" value="ANL_N_sf"/>
</dbReference>
<evidence type="ECO:0000313" key="4">
    <source>
        <dbReference type="Proteomes" id="UP000234331"/>
    </source>
</evidence>
<keyword evidence="4" id="KW-1185">Reference proteome</keyword>
<dbReference type="Gene3D" id="3.30.300.30">
    <property type="match status" value="1"/>
</dbReference>
<reference evidence="3 4" key="1">
    <citation type="submission" date="2017-06" db="EMBL/GenBank/DDBJ databases">
        <authorList>
            <person name="Kim H.J."/>
            <person name="Triplett B.A."/>
        </authorList>
    </citation>
    <scope>NUCLEOTIDE SEQUENCE [LARGE SCALE GENOMIC DNA]</scope>
    <source>
        <strain evidence="3">FRACA_ARgP5</strain>
    </source>
</reference>
<dbReference type="GO" id="GO:0016405">
    <property type="term" value="F:CoA-ligase activity"/>
    <property type="evidence" value="ECO:0007669"/>
    <property type="project" value="TreeGrafter"/>
</dbReference>
<dbReference type="PANTHER" id="PTHR24096:SF323">
    <property type="entry name" value="BLR3536 PROTEIN"/>
    <property type="match status" value="1"/>
</dbReference>
<evidence type="ECO:0000259" key="1">
    <source>
        <dbReference type="Pfam" id="PF00501"/>
    </source>
</evidence>
<name>A0A2I2KVJ7_9ACTN</name>
<feature type="domain" description="AMP-dependent synthetase/ligase" evidence="1">
    <location>
        <begin position="29"/>
        <end position="197"/>
    </location>
</feature>
<dbReference type="Gene3D" id="3.40.50.12780">
    <property type="entry name" value="N-terminal domain of ligase-like"/>
    <property type="match status" value="1"/>
</dbReference>
<dbReference type="PANTHER" id="PTHR24096">
    <property type="entry name" value="LONG-CHAIN-FATTY-ACID--COA LIGASE"/>
    <property type="match status" value="1"/>
</dbReference>
<feature type="domain" description="AMP-binding enzyme C-terminal" evidence="2">
    <location>
        <begin position="251"/>
        <end position="329"/>
    </location>
</feature>
<dbReference type="AlphaFoldDB" id="A0A2I2KVJ7"/>
<dbReference type="EMBL" id="FZMO01000292">
    <property type="protein sequence ID" value="SNQ49689.1"/>
    <property type="molecule type" value="Genomic_DNA"/>
</dbReference>
<protein>
    <submittedName>
        <fullName evidence="3">Acyl-CoA synthetase</fullName>
    </submittedName>
</protein>
<dbReference type="InterPro" id="IPR025110">
    <property type="entry name" value="AMP-bd_C"/>
</dbReference>